<keyword evidence="1" id="KW-1133">Transmembrane helix</keyword>
<protein>
    <recommendedName>
        <fullName evidence="4">DUF3431 domain containing protein</fullName>
    </recommendedName>
</protein>
<gene>
    <name evidence="2" type="ORF">M436DRAFT_50338</name>
</gene>
<dbReference type="RefSeq" id="XP_013425821.1">
    <property type="nucleotide sequence ID" value="XM_013570367.1"/>
</dbReference>
<dbReference type="STRING" id="1043004.A0A074WFI3"/>
<proteinExistence type="predicted"/>
<keyword evidence="1" id="KW-0812">Transmembrane</keyword>
<name>A0A074WFI3_9PEZI</name>
<keyword evidence="1" id="KW-0472">Membrane</keyword>
<evidence type="ECO:0008006" key="4">
    <source>
        <dbReference type="Google" id="ProtNLM"/>
    </source>
</evidence>
<dbReference type="InterPro" id="IPR021838">
    <property type="entry name" value="DUF3431"/>
</dbReference>
<sequence length="326" mass="36579">MRTATRLLPAILILAGFFLIRIYLYRLPVADVFHGSNFRSLIGSEDDASTEVDKAVDFSSTSASEDGRIEATTAIHSEISATTTVEQVSATGTSSNSLDQIVVIGKLQSEDASWVEKLPTWQNAVYTVDNDTWSLHTAKNKGREANVYLTYIIENYEKLPSTIAFVHPHEDGYPRAWHTDADGYSNIKSLSSLRTEFVQGNGYANLRCIAIPGCPDEIQPFREEFDNEDRRAEHALADAWKHIFGNDDVPHVIGTPCCAQFAVSRDQVHKRPLEFYVGALKWLHDTPLDDATSGRVFEYIWHIIFGREPVYCPDLGQCYHDVYGRG</sequence>
<dbReference type="PANTHER" id="PTHR37490:SF2">
    <property type="match status" value="1"/>
</dbReference>
<feature type="transmembrane region" description="Helical" evidence="1">
    <location>
        <begin position="7"/>
        <end position="25"/>
    </location>
</feature>
<keyword evidence="3" id="KW-1185">Reference proteome</keyword>
<dbReference type="EMBL" id="KL584713">
    <property type="protein sequence ID" value="KEQ71860.1"/>
    <property type="molecule type" value="Genomic_DNA"/>
</dbReference>
<accession>A0A074WFI3</accession>
<reference evidence="2 3" key="1">
    <citation type="journal article" date="2014" name="BMC Genomics">
        <title>Genome sequencing of four Aureobasidium pullulans varieties: biotechnological potential, stress tolerance, and description of new species.</title>
        <authorList>
            <person name="Gostin Ar C."/>
            <person name="Ohm R.A."/>
            <person name="Kogej T."/>
            <person name="Sonjak S."/>
            <person name="Turk M."/>
            <person name="Zajc J."/>
            <person name="Zalar P."/>
            <person name="Grube M."/>
            <person name="Sun H."/>
            <person name="Han J."/>
            <person name="Sharma A."/>
            <person name="Chiniquy J."/>
            <person name="Ngan C.Y."/>
            <person name="Lipzen A."/>
            <person name="Barry K."/>
            <person name="Grigoriev I.V."/>
            <person name="Gunde-Cimerman N."/>
        </authorList>
    </citation>
    <scope>NUCLEOTIDE SEQUENCE [LARGE SCALE GENOMIC DNA]</scope>
    <source>
        <strain evidence="2 3">CBS 147.97</strain>
    </source>
</reference>
<dbReference type="Proteomes" id="UP000027730">
    <property type="component" value="Unassembled WGS sequence"/>
</dbReference>
<dbReference type="HOGENOM" id="CLU_031559_0_1_1"/>
<organism evidence="2 3">
    <name type="scientific">Aureobasidium namibiae CBS 147.97</name>
    <dbReference type="NCBI Taxonomy" id="1043004"/>
    <lineage>
        <taxon>Eukaryota</taxon>
        <taxon>Fungi</taxon>
        <taxon>Dikarya</taxon>
        <taxon>Ascomycota</taxon>
        <taxon>Pezizomycotina</taxon>
        <taxon>Dothideomycetes</taxon>
        <taxon>Dothideomycetidae</taxon>
        <taxon>Dothideales</taxon>
        <taxon>Saccotheciaceae</taxon>
        <taxon>Aureobasidium</taxon>
    </lineage>
</organism>
<evidence type="ECO:0000313" key="3">
    <source>
        <dbReference type="Proteomes" id="UP000027730"/>
    </source>
</evidence>
<dbReference type="OrthoDB" id="426718at2759"/>
<dbReference type="GeneID" id="25411225"/>
<evidence type="ECO:0000313" key="2">
    <source>
        <dbReference type="EMBL" id="KEQ71860.1"/>
    </source>
</evidence>
<dbReference type="AlphaFoldDB" id="A0A074WFI3"/>
<evidence type="ECO:0000256" key="1">
    <source>
        <dbReference type="SAM" id="Phobius"/>
    </source>
</evidence>
<dbReference type="Pfam" id="PF11913">
    <property type="entry name" value="DUF3431"/>
    <property type="match status" value="1"/>
</dbReference>
<dbReference type="PANTHER" id="PTHR37490">
    <property type="entry name" value="EXPRESSED PROTEIN"/>
    <property type="match status" value="1"/>
</dbReference>